<evidence type="ECO:0000256" key="2">
    <source>
        <dbReference type="ARBA" id="ARBA00022559"/>
    </source>
</evidence>
<comment type="caution">
    <text evidence="10">The sequence shown here is derived from an EMBL/GenBank/DDBJ whole genome shotgun (WGS) entry which is preliminary data.</text>
</comment>
<organism evidence="10 11">
    <name type="scientific">Thanatephorus cucumeris (strain AG1-IA)</name>
    <name type="common">Rice sheath blight fungus</name>
    <name type="synonym">Rhizoctonia solani</name>
    <dbReference type="NCBI Taxonomy" id="983506"/>
    <lineage>
        <taxon>Eukaryota</taxon>
        <taxon>Fungi</taxon>
        <taxon>Dikarya</taxon>
        <taxon>Basidiomycota</taxon>
        <taxon>Agaricomycotina</taxon>
        <taxon>Agaricomycetes</taxon>
        <taxon>Cantharellales</taxon>
        <taxon>Ceratobasidiaceae</taxon>
        <taxon>Rhizoctonia</taxon>
        <taxon>Rhizoctonia solani AG-1</taxon>
    </lineage>
</organism>
<evidence type="ECO:0000256" key="3">
    <source>
        <dbReference type="ARBA" id="ARBA00022617"/>
    </source>
</evidence>
<keyword evidence="4" id="KW-0479">Metal-binding</keyword>
<dbReference type="NCBIfam" id="TIGR01413">
    <property type="entry name" value="Dyp_perox_fam"/>
    <property type="match status" value="1"/>
</dbReference>
<dbReference type="InterPro" id="IPR011008">
    <property type="entry name" value="Dimeric_a/b-barrel"/>
</dbReference>
<sequence>MPALSFGKEFTHSARSIGARELEMLEKHKRDAHSKLVYASRAFRAPSSSGFCRAGKAQLQPGRWPSRRRSGMGRDIWSVAAENRPISVSIDGVALYKDDPVTWDSCINFKLAADLVREMGLCMLHILLLELPALDAPAGLYPDPTRTGSLSMGVVGFEGSSCTHVCRIHGHIKCAGMGYVRIKSPSMNTLSDFDYEELIKHEEEKRLLKLLRTRGQVPLIPESSSNEVPHLGDLQGDVLFRFPKTLERFVFFRIAKSQSKQFLVALKKFEPTSAADVKENMLEICREKDNARKKNEERLEAEGVLGKARRLRRQAARIEQGLTGAEVDEAEVKPIRIPLKQKMIAFTRDGLDEIGYMEKTGDRRFDNHPMLHDKTELGDQSDWDLLFAWNEKEKEATTNGLGRNAKDNREATTGREVRHDQDLPDSEELEEVTEQVDTLFKGLWEKMGTLDGSVRPDKNRGHEHFGFLDGISQPSIRGIEHPLPGQLQVDPGVIVMGYPGDPVSKWDRASWTKGGTMMVFRKLEQSVLEFKKYCRDNGQRWKEFVPGGERGALKMGFDGRDGEELFAARFVGRWKSGAPLALCPFKDNPALAADPKQNNDFDYAVTGVRGVSDREPSDYYCPFTAHARKTVPRNLDPYISRKYLESSAIVRAAIPYGPEINTDEEEEWIRLKDEKDNEMRSELRKKQQNASHEVDETKLNTFQPDPKDRGLLFSCYASHLDSGFVRQTTGFGNNDFFPITSLTPTHHGQDPIIGGPPAKGSSAQLRRVLQISEPINPSRPYPEEPEIQTASKDLNASKKADGCYQVADKSQVYLELVPENPNSSSKKFEVTGIVKAIPEGRPAPGEDNPFFVTSRGGEYFFVPSIPALRYFSEDDHIGDLLMEHGEKLNKEREERRDEV</sequence>
<protein>
    <recommendedName>
        <fullName evidence="9">DyP dimeric alpha+beta barrel domain-containing protein</fullName>
    </recommendedName>
</protein>
<feature type="domain" description="DyP dimeric alpha+beta barrel" evidence="9">
    <location>
        <begin position="233"/>
        <end position="294"/>
    </location>
</feature>
<dbReference type="Pfam" id="PF21105">
    <property type="entry name" value="DyP_N"/>
    <property type="match status" value="1"/>
</dbReference>
<dbReference type="SUPFAM" id="SSF54909">
    <property type="entry name" value="Dimeric alpha+beta barrel"/>
    <property type="match status" value="1"/>
</dbReference>
<evidence type="ECO:0000256" key="7">
    <source>
        <dbReference type="ARBA" id="ARBA00025737"/>
    </source>
</evidence>
<evidence type="ECO:0000256" key="8">
    <source>
        <dbReference type="SAM" id="MobiDB-lite"/>
    </source>
</evidence>
<dbReference type="GO" id="GO:0046872">
    <property type="term" value="F:metal ion binding"/>
    <property type="evidence" value="ECO:0007669"/>
    <property type="project" value="UniProtKB-KW"/>
</dbReference>
<dbReference type="PROSITE" id="PS51404">
    <property type="entry name" value="DYP_PEROXIDASE"/>
    <property type="match status" value="1"/>
</dbReference>
<dbReference type="InterPro" id="IPR006314">
    <property type="entry name" value="Dyp_peroxidase"/>
</dbReference>
<dbReference type="HOGENOM" id="CLU_015125_0_0_1"/>
<evidence type="ECO:0000259" key="9">
    <source>
        <dbReference type="Pfam" id="PF21105"/>
    </source>
</evidence>
<gene>
    <name evidence="10" type="ORF">AG1IA_09283</name>
</gene>
<dbReference type="OMA" id="QQNASHE"/>
<evidence type="ECO:0000313" key="11">
    <source>
        <dbReference type="Proteomes" id="UP000011668"/>
    </source>
</evidence>
<dbReference type="Proteomes" id="UP000011668">
    <property type="component" value="Unassembled WGS sequence"/>
</dbReference>
<dbReference type="GO" id="GO:0005829">
    <property type="term" value="C:cytosol"/>
    <property type="evidence" value="ECO:0007669"/>
    <property type="project" value="TreeGrafter"/>
</dbReference>
<keyword evidence="11" id="KW-1185">Reference proteome</keyword>
<accession>L8WIQ1</accession>
<comment type="similarity">
    <text evidence="7">Belongs to the DyP-type peroxidase family.</text>
</comment>
<reference evidence="10 11" key="1">
    <citation type="journal article" date="2013" name="Nat. Commun.">
        <title>The evolution and pathogenic mechanisms of the rice sheath blight pathogen.</title>
        <authorList>
            <person name="Zheng A."/>
            <person name="Lin R."/>
            <person name="Xu L."/>
            <person name="Qin P."/>
            <person name="Tang C."/>
            <person name="Ai P."/>
            <person name="Zhang D."/>
            <person name="Liu Y."/>
            <person name="Sun Z."/>
            <person name="Feng H."/>
            <person name="Wang Y."/>
            <person name="Chen Y."/>
            <person name="Liang X."/>
            <person name="Fu R."/>
            <person name="Li Q."/>
            <person name="Zhang J."/>
            <person name="Yu X."/>
            <person name="Xie Z."/>
            <person name="Ding L."/>
            <person name="Guan P."/>
            <person name="Tang J."/>
            <person name="Liang Y."/>
            <person name="Wang S."/>
            <person name="Deng Q."/>
            <person name="Li S."/>
            <person name="Zhu J."/>
            <person name="Wang L."/>
            <person name="Liu H."/>
            <person name="Li P."/>
        </authorList>
    </citation>
    <scope>NUCLEOTIDE SEQUENCE [LARGE SCALE GENOMIC DNA]</scope>
    <source>
        <strain evidence="11">AG-1 IA</strain>
    </source>
</reference>
<name>L8WIQ1_THACA</name>
<evidence type="ECO:0000256" key="4">
    <source>
        <dbReference type="ARBA" id="ARBA00022723"/>
    </source>
</evidence>
<keyword evidence="2" id="KW-0575">Peroxidase</keyword>
<feature type="region of interest" description="Disordered" evidence="8">
    <location>
        <begin position="396"/>
        <end position="429"/>
    </location>
</feature>
<dbReference type="OrthoDB" id="3207336at2759"/>
<keyword evidence="3" id="KW-0349">Heme</keyword>
<dbReference type="GO" id="GO:0004601">
    <property type="term" value="F:peroxidase activity"/>
    <property type="evidence" value="ECO:0007669"/>
    <property type="project" value="UniProtKB-KW"/>
</dbReference>
<evidence type="ECO:0000256" key="6">
    <source>
        <dbReference type="ARBA" id="ARBA00023004"/>
    </source>
</evidence>
<dbReference type="EMBL" id="AFRT01003134">
    <property type="protein sequence ID" value="ELU36688.1"/>
    <property type="molecule type" value="Genomic_DNA"/>
</dbReference>
<dbReference type="AlphaFoldDB" id="L8WIQ1"/>
<dbReference type="PANTHER" id="PTHR30521:SF4">
    <property type="entry name" value="DEFERROCHELATASE"/>
    <property type="match status" value="1"/>
</dbReference>
<proteinExistence type="inferred from homology"/>
<evidence type="ECO:0000256" key="5">
    <source>
        <dbReference type="ARBA" id="ARBA00023002"/>
    </source>
</evidence>
<dbReference type="GO" id="GO:0020037">
    <property type="term" value="F:heme binding"/>
    <property type="evidence" value="ECO:0007669"/>
    <property type="project" value="InterPro"/>
</dbReference>
<evidence type="ECO:0000313" key="10">
    <source>
        <dbReference type="EMBL" id="ELU36688.1"/>
    </source>
</evidence>
<keyword evidence="5" id="KW-0560">Oxidoreductase</keyword>
<dbReference type="PANTHER" id="PTHR30521">
    <property type="entry name" value="DEFERROCHELATASE/PEROXIDASE"/>
    <property type="match status" value="1"/>
</dbReference>
<dbReference type="InterPro" id="IPR049509">
    <property type="entry name" value="DyP_N"/>
</dbReference>
<keyword evidence="6" id="KW-0408">Iron</keyword>
<feature type="compositionally biased region" description="Basic and acidic residues" evidence="8">
    <location>
        <begin position="404"/>
        <end position="422"/>
    </location>
</feature>
<dbReference type="STRING" id="983506.L8WIQ1"/>
<comment type="cofactor">
    <cofactor evidence="1">
        <name>heme b</name>
        <dbReference type="ChEBI" id="CHEBI:60344"/>
    </cofactor>
</comment>
<evidence type="ECO:0000256" key="1">
    <source>
        <dbReference type="ARBA" id="ARBA00001970"/>
    </source>
</evidence>